<dbReference type="InterPro" id="IPR039426">
    <property type="entry name" value="TonB-dep_rcpt-like"/>
</dbReference>
<keyword evidence="10 11" id="KW-0998">Cell outer membrane</keyword>
<evidence type="ECO:0000256" key="2">
    <source>
        <dbReference type="ARBA" id="ARBA00022448"/>
    </source>
</evidence>
<evidence type="ECO:0000256" key="8">
    <source>
        <dbReference type="ARBA" id="ARBA00023077"/>
    </source>
</evidence>
<dbReference type="PANTHER" id="PTHR32552:SF81">
    <property type="entry name" value="TONB-DEPENDENT OUTER MEMBRANE RECEPTOR"/>
    <property type="match status" value="1"/>
</dbReference>
<dbReference type="AlphaFoldDB" id="A0A3B9KXL3"/>
<evidence type="ECO:0000313" key="14">
    <source>
        <dbReference type="Proteomes" id="UP000259173"/>
    </source>
</evidence>
<dbReference type="Gene3D" id="2.40.170.20">
    <property type="entry name" value="TonB-dependent receptor, beta-barrel domain"/>
    <property type="match status" value="1"/>
</dbReference>
<sequence>YSGEMQELFNTTTLSLADQTSTSTALFGNAEWSLTDTISLVTGLRYSDETREAQNFTQDNVSEPGGSFLTLAPYGTPPIVLASVDDEINDTSWSWKIGVNWKPTSSTLIYASASQGTKSGGFFAGTATSSAQLIPYEPETLVSYEVGIKGNLGSNGIGYDASTFFYDYSDVQTFIRDTVGSIPVQRLGNVDHAELYGADLNVTYQPAMIDGLSLNVGVGLLSSEMGAFEATAGRIPEGNQMPDAPELTLNLGTAYTADLTDQLSLRFSVDGRYQSETFRDALNDPLLHSDGYWVTNARVSLYDEENWELSVWGKNIADEEYVTQGVNQLGFGYGFRVYGAPQTYGVSVTKHF</sequence>
<evidence type="ECO:0000256" key="7">
    <source>
        <dbReference type="ARBA" id="ARBA00023065"/>
    </source>
</evidence>
<feature type="domain" description="TonB-dependent receptor-like beta-barrel" evidence="12">
    <location>
        <begin position="15"/>
        <end position="316"/>
    </location>
</feature>
<protein>
    <submittedName>
        <fullName evidence="13">TonB-dependent receptor</fullName>
    </submittedName>
</protein>
<evidence type="ECO:0000313" key="13">
    <source>
        <dbReference type="EMBL" id="HAE92949.1"/>
    </source>
</evidence>
<dbReference type="EMBL" id="DMBR01000009">
    <property type="protein sequence ID" value="HAE92949.1"/>
    <property type="molecule type" value="Genomic_DNA"/>
</dbReference>
<dbReference type="Pfam" id="PF00593">
    <property type="entry name" value="TonB_dep_Rec_b-barrel"/>
    <property type="match status" value="1"/>
</dbReference>
<keyword evidence="5 11" id="KW-0812">Transmembrane</keyword>
<comment type="caution">
    <text evidence="13">The sequence shown here is derived from an EMBL/GenBank/DDBJ whole genome shotgun (WGS) entry which is preliminary data.</text>
</comment>
<evidence type="ECO:0000256" key="6">
    <source>
        <dbReference type="ARBA" id="ARBA00023004"/>
    </source>
</evidence>
<evidence type="ECO:0000259" key="12">
    <source>
        <dbReference type="Pfam" id="PF00593"/>
    </source>
</evidence>
<dbReference type="Proteomes" id="UP000259173">
    <property type="component" value="Unassembled WGS sequence"/>
</dbReference>
<keyword evidence="7" id="KW-0406">Ion transport</keyword>
<comment type="subcellular location">
    <subcellularLocation>
        <location evidence="1 11">Cell outer membrane</location>
        <topology evidence="1 11">Multi-pass membrane protein</topology>
    </subcellularLocation>
</comment>
<dbReference type="PROSITE" id="PS52016">
    <property type="entry name" value="TONB_DEPENDENT_REC_3"/>
    <property type="match status" value="1"/>
</dbReference>
<dbReference type="GO" id="GO:0006826">
    <property type="term" value="P:iron ion transport"/>
    <property type="evidence" value="ECO:0007669"/>
    <property type="project" value="UniProtKB-KW"/>
</dbReference>
<keyword evidence="13" id="KW-0675">Receptor</keyword>
<keyword evidence="8" id="KW-0798">TonB box</keyword>
<keyword evidence="2 11" id="KW-0813">Transport</keyword>
<comment type="similarity">
    <text evidence="11">Belongs to the TonB-dependent receptor family.</text>
</comment>
<dbReference type="InterPro" id="IPR036942">
    <property type="entry name" value="Beta-barrel_TonB_sf"/>
</dbReference>
<accession>A0A3B9KXL3</accession>
<keyword evidence="3 11" id="KW-1134">Transmembrane beta strand</keyword>
<keyword evidence="4" id="KW-0410">Iron transport</keyword>
<dbReference type="GO" id="GO:0009279">
    <property type="term" value="C:cell outer membrane"/>
    <property type="evidence" value="ECO:0007669"/>
    <property type="project" value="UniProtKB-SubCell"/>
</dbReference>
<name>A0A3B9KXL3_9PROT</name>
<dbReference type="InterPro" id="IPR000531">
    <property type="entry name" value="Beta-barrel_TonB"/>
</dbReference>
<gene>
    <name evidence="13" type="ORF">DCG65_00200</name>
</gene>
<dbReference type="PANTHER" id="PTHR32552">
    <property type="entry name" value="FERRICHROME IRON RECEPTOR-RELATED"/>
    <property type="match status" value="1"/>
</dbReference>
<evidence type="ECO:0000256" key="3">
    <source>
        <dbReference type="ARBA" id="ARBA00022452"/>
    </source>
</evidence>
<feature type="non-terminal residue" evidence="13">
    <location>
        <position position="1"/>
    </location>
</feature>
<reference evidence="13 14" key="1">
    <citation type="journal article" date="2018" name="Nat. Biotechnol.">
        <title>A standardized bacterial taxonomy based on genome phylogeny substantially revises the tree of life.</title>
        <authorList>
            <person name="Parks D.H."/>
            <person name="Chuvochina M."/>
            <person name="Waite D.W."/>
            <person name="Rinke C."/>
            <person name="Skarshewski A."/>
            <person name="Chaumeil P.A."/>
            <person name="Hugenholtz P."/>
        </authorList>
    </citation>
    <scope>NUCLEOTIDE SEQUENCE [LARGE SCALE GENOMIC DNA]</scope>
    <source>
        <strain evidence="13">UBA8557</strain>
    </source>
</reference>
<dbReference type="SUPFAM" id="SSF56935">
    <property type="entry name" value="Porins"/>
    <property type="match status" value="1"/>
</dbReference>
<proteinExistence type="inferred from homology"/>
<keyword evidence="9 11" id="KW-0472">Membrane</keyword>
<organism evidence="13 14">
    <name type="scientific">Hyphomonas atlantica</name>
    <dbReference type="NCBI Taxonomy" id="1280948"/>
    <lineage>
        <taxon>Bacteria</taxon>
        <taxon>Pseudomonadati</taxon>
        <taxon>Pseudomonadota</taxon>
        <taxon>Alphaproteobacteria</taxon>
        <taxon>Hyphomonadales</taxon>
        <taxon>Hyphomonadaceae</taxon>
        <taxon>Hyphomonas</taxon>
    </lineage>
</organism>
<keyword evidence="6" id="KW-0408">Iron</keyword>
<evidence type="ECO:0000256" key="5">
    <source>
        <dbReference type="ARBA" id="ARBA00022692"/>
    </source>
</evidence>
<evidence type="ECO:0000256" key="1">
    <source>
        <dbReference type="ARBA" id="ARBA00004571"/>
    </source>
</evidence>
<evidence type="ECO:0000256" key="10">
    <source>
        <dbReference type="ARBA" id="ARBA00023237"/>
    </source>
</evidence>
<evidence type="ECO:0000256" key="4">
    <source>
        <dbReference type="ARBA" id="ARBA00022496"/>
    </source>
</evidence>
<evidence type="ECO:0000256" key="9">
    <source>
        <dbReference type="ARBA" id="ARBA00023136"/>
    </source>
</evidence>
<evidence type="ECO:0000256" key="11">
    <source>
        <dbReference type="PROSITE-ProRule" id="PRU01360"/>
    </source>
</evidence>